<evidence type="ECO:0000313" key="2">
    <source>
        <dbReference type="Proteomes" id="UP001164250"/>
    </source>
</evidence>
<reference evidence="2" key="1">
    <citation type="journal article" date="2023" name="G3 (Bethesda)">
        <title>Genome assembly and association tests identify interacting loci associated with vigor, precocity, and sex in interspecific pistachio rootstocks.</title>
        <authorList>
            <person name="Palmer W."/>
            <person name="Jacygrad E."/>
            <person name="Sagayaradj S."/>
            <person name="Cavanaugh K."/>
            <person name="Han R."/>
            <person name="Bertier L."/>
            <person name="Beede B."/>
            <person name="Kafkas S."/>
            <person name="Golino D."/>
            <person name="Preece J."/>
            <person name="Michelmore R."/>
        </authorList>
    </citation>
    <scope>NUCLEOTIDE SEQUENCE [LARGE SCALE GENOMIC DNA]</scope>
</reference>
<dbReference type="Proteomes" id="UP001164250">
    <property type="component" value="Chromosome 12"/>
</dbReference>
<sequence length="139" mass="16856">MASTKVQRMMTCTFCILFLYFFNLIFRFLQSVSDFLFWAYLNFVFGWWFDEFWAYFGYFLFAYIQKARIQISLFEQKDLRIEGRIIHVILLLTFQLGRHNITCIFFTSLIFNDNKFSYECRYHLLVSIIHVAAAKFTTC</sequence>
<evidence type="ECO:0000313" key="1">
    <source>
        <dbReference type="EMBL" id="KAJ0080867.1"/>
    </source>
</evidence>
<proteinExistence type="predicted"/>
<comment type="caution">
    <text evidence="1">The sequence shown here is derived from an EMBL/GenBank/DDBJ whole genome shotgun (WGS) entry which is preliminary data.</text>
</comment>
<accession>A0ACC1A1G1</accession>
<name>A0ACC1A1G1_9ROSI</name>
<dbReference type="EMBL" id="CM047908">
    <property type="protein sequence ID" value="KAJ0080867.1"/>
    <property type="molecule type" value="Genomic_DNA"/>
</dbReference>
<organism evidence="1 2">
    <name type="scientific">Pistacia atlantica</name>
    <dbReference type="NCBI Taxonomy" id="434234"/>
    <lineage>
        <taxon>Eukaryota</taxon>
        <taxon>Viridiplantae</taxon>
        <taxon>Streptophyta</taxon>
        <taxon>Embryophyta</taxon>
        <taxon>Tracheophyta</taxon>
        <taxon>Spermatophyta</taxon>
        <taxon>Magnoliopsida</taxon>
        <taxon>eudicotyledons</taxon>
        <taxon>Gunneridae</taxon>
        <taxon>Pentapetalae</taxon>
        <taxon>rosids</taxon>
        <taxon>malvids</taxon>
        <taxon>Sapindales</taxon>
        <taxon>Anacardiaceae</taxon>
        <taxon>Pistacia</taxon>
    </lineage>
</organism>
<keyword evidence="2" id="KW-1185">Reference proteome</keyword>
<protein>
    <submittedName>
        <fullName evidence="1">Uncharacterized protein</fullName>
    </submittedName>
</protein>
<gene>
    <name evidence="1" type="ORF">Patl1_12307</name>
</gene>